<evidence type="ECO:0000313" key="11">
    <source>
        <dbReference type="EMBL" id="MSS16501.1"/>
    </source>
</evidence>
<feature type="binding site" evidence="7 9">
    <location>
        <position position="91"/>
    </location>
    <ligand>
        <name>3-methyl-2-oxobutanoate</name>
        <dbReference type="ChEBI" id="CHEBI:11851"/>
    </ligand>
</feature>
<dbReference type="Pfam" id="PF02548">
    <property type="entry name" value="Pantoate_transf"/>
    <property type="match status" value="1"/>
</dbReference>
<dbReference type="PANTHER" id="PTHR20881">
    <property type="entry name" value="3-METHYL-2-OXOBUTANOATE HYDROXYMETHYLTRANSFERASE"/>
    <property type="match status" value="1"/>
</dbReference>
<comment type="cofactor">
    <cofactor evidence="7 10">
        <name>Mg(2+)</name>
        <dbReference type="ChEBI" id="CHEBI:18420"/>
    </cofactor>
    <text evidence="7 10">Binds 1 Mg(2+) ion per subunit.</text>
</comment>
<dbReference type="GO" id="GO:0008168">
    <property type="term" value="F:methyltransferase activity"/>
    <property type="evidence" value="ECO:0007669"/>
    <property type="project" value="UniProtKB-KW"/>
</dbReference>
<dbReference type="Proteomes" id="UP000483362">
    <property type="component" value="Unassembled WGS sequence"/>
</dbReference>
<evidence type="ECO:0000256" key="6">
    <source>
        <dbReference type="ARBA" id="ARBA00056497"/>
    </source>
</evidence>
<comment type="catalytic activity">
    <reaction evidence="7">
        <text>(6R)-5,10-methylene-5,6,7,8-tetrahydrofolate + 3-methyl-2-oxobutanoate + H2O = 2-dehydropantoate + (6S)-5,6,7,8-tetrahydrofolate</text>
        <dbReference type="Rhea" id="RHEA:11824"/>
        <dbReference type="ChEBI" id="CHEBI:11561"/>
        <dbReference type="ChEBI" id="CHEBI:11851"/>
        <dbReference type="ChEBI" id="CHEBI:15377"/>
        <dbReference type="ChEBI" id="CHEBI:15636"/>
        <dbReference type="ChEBI" id="CHEBI:57453"/>
        <dbReference type="EC" id="2.1.2.11"/>
    </reaction>
</comment>
<evidence type="ECO:0000256" key="9">
    <source>
        <dbReference type="PIRSR" id="PIRSR000388-2"/>
    </source>
</evidence>
<dbReference type="AlphaFoldDB" id="A0A6L5X8A9"/>
<reference evidence="11 12" key="1">
    <citation type="submission" date="2019-08" db="EMBL/GenBank/DDBJ databases">
        <title>In-depth cultivation of the pig gut microbiome towards novel bacterial diversity and tailored functional studies.</title>
        <authorList>
            <person name="Wylensek D."/>
            <person name="Hitch T.C.A."/>
            <person name="Clavel T."/>
        </authorList>
    </citation>
    <scope>NUCLEOTIDE SEQUENCE [LARGE SCALE GENOMIC DNA]</scope>
    <source>
        <strain evidence="11 12">Oil-RF-744-WCA-WT-10</strain>
    </source>
</reference>
<gene>
    <name evidence="7 11" type="primary">panB</name>
    <name evidence="11" type="ORF">FYJ29_01750</name>
</gene>
<feature type="binding site" evidence="7 10">
    <location>
        <position position="52"/>
    </location>
    <ligand>
        <name>Mg(2+)</name>
        <dbReference type="ChEBI" id="CHEBI:18420"/>
    </ligand>
</feature>
<keyword evidence="5 7" id="KW-0808">Transferase</keyword>
<organism evidence="11 12">
    <name type="scientific">Sodaliphilus pleomorphus</name>
    <dbReference type="NCBI Taxonomy" id="2606626"/>
    <lineage>
        <taxon>Bacteria</taxon>
        <taxon>Pseudomonadati</taxon>
        <taxon>Bacteroidota</taxon>
        <taxon>Bacteroidia</taxon>
        <taxon>Bacteroidales</taxon>
        <taxon>Muribaculaceae</taxon>
        <taxon>Sodaliphilus</taxon>
    </lineage>
</organism>
<evidence type="ECO:0000256" key="4">
    <source>
        <dbReference type="ARBA" id="ARBA00022655"/>
    </source>
</evidence>
<keyword evidence="7 10" id="KW-0460">Magnesium</keyword>
<feature type="binding site" evidence="7 9">
    <location>
        <begin position="52"/>
        <end position="53"/>
    </location>
    <ligand>
        <name>3-methyl-2-oxobutanoate</name>
        <dbReference type="ChEBI" id="CHEBI:11851"/>
    </ligand>
</feature>
<dbReference type="PIRSF" id="PIRSF000388">
    <property type="entry name" value="Pantoate_hydroxy_MeTrfase"/>
    <property type="match status" value="1"/>
</dbReference>
<dbReference type="InterPro" id="IPR040442">
    <property type="entry name" value="Pyrv_kinase-like_dom_sf"/>
</dbReference>
<feature type="binding site" evidence="7 9">
    <location>
        <position position="121"/>
    </location>
    <ligand>
        <name>3-methyl-2-oxobutanoate</name>
        <dbReference type="ChEBI" id="CHEBI:11851"/>
    </ligand>
</feature>
<comment type="function">
    <text evidence="6 7">Catalyzes the reversible reaction in which hydroxymethyl group from 5,10-methylenetetrahydrofolate is transferred onto alpha-ketoisovalerate to form ketopantoate.</text>
</comment>
<evidence type="ECO:0000256" key="8">
    <source>
        <dbReference type="PIRSR" id="PIRSR000388-1"/>
    </source>
</evidence>
<comment type="subunit">
    <text evidence="3 7">Homodecamer; pentamer of dimers.</text>
</comment>
<keyword evidence="11" id="KW-0489">Methyltransferase</keyword>
<comment type="similarity">
    <text evidence="2 7">Belongs to the PanB family.</text>
</comment>
<evidence type="ECO:0000256" key="10">
    <source>
        <dbReference type="PIRSR" id="PIRSR000388-3"/>
    </source>
</evidence>
<dbReference type="GO" id="GO:0003864">
    <property type="term" value="F:3-methyl-2-oxobutanoate hydroxymethyltransferase activity"/>
    <property type="evidence" value="ECO:0007669"/>
    <property type="project" value="UniProtKB-UniRule"/>
</dbReference>
<evidence type="ECO:0000256" key="7">
    <source>
        <dbReference type="HAMAP-Rule" id="MF_00156"/>
    </source>
</evidence>
<sequence>MGYLTTDKKKITTKTFSEMKAAGEKIAQLTSYDFTTAGIIDRAGIDSILVGDSASNVMAGNETTLPITIDEMIVYARAVARACKHCLVVCDMPFGSYQVSREEAVRNAVRIMKETGVDAVKLEGGAEMAGTIGAIVAAGVPVEGHLGLTPQSIHKFGGYGLRAKEEAEARKLLADAHALDQAGCFAITLEKVPAALASQVTREVKAATIGIGAGAGTDGQVLVYADALGMTQGFKPKFLRHFAQMAQCMTQGVQSYIEAVKTGSFPNADESY</sequence>
<keyword evidence="12" id="KW-1185">Reference proteome</keyword>
<dbReference type="PANTHER" id="PTHR20881:SF0">
    <property type="entry name" value="3-METHYL-2-OXOBUTANOATE HYDROXYMETHYLTRANSFERASE"/>
    <property type="match status" value="1"/>
</dbReference>
<proteinExistence type="inferred from homology"/>
<dbReference type="FunFam" id="3.20.20.60:FF:000003">
    <property type="entry name" value="3-methyl-2-oxobutanoate hydroxymethyltransferase"/>
    <property type="match status" value="1"/>
</dbReference>
<keyword evidence="4 7" id="KW-0566">Pantothenate biosynthesis</keyword>
<feature type="active site" description="Proton acceptor" evidence="7 8">
    <location>
        <position position="190"/>
    </location>
</feature>
<dbReference type="SUPFAM" id="SSF51621">
    <property type="entry name" value="Phosphoenolpyruvate/pyruvate domain"/>
    <property type="match status" value="1"/>
</dbReference>
<dbReference type="GO" id="GO:0032259">
    <property type="term" value="P:methylation"/>
    <property type="evidence" value="ECO:0007669"/>
    <property type="project" value="UniProtKB-KW"/>
</dbReference>
<keyword evidence="7" id="KW-0963">Cytoplasm</keyword>
<name>A0A6L5X8A9_9BACT</name>
<keyword evidence="7 10" id="KW-0479">Metal-binding</keyword>
<comment type="caution">
    <text evidence="11">The sequence shown here is derived from an EMBL/GenBank/DDBJ whole genome shotgun (WGS) entry which is preliminary data.</text>
</comment>
<dbReference type="CDD" id="cd06557">
    <property type="entry name" value="KPHMT-like"/>
    <property type="match status" value="1"/>
</dbReference>
<dbReference type="InterPro" id="IPR003700">
    <property type="entry name" value="Pantoate_hydroxy_MeTrfase"/>
</dbReference>
<evidence type="ECO:0000256" key="3">
    <source>
        <dbReference type="ARBA" id="ARBA00011424"/>
    </source>
</evidence>
<dbReference type="UniPathway" id="UPA00028">
    <property type="reaction ID" value="UER00003"/>
</dbReference>
<comment type="pathway">
    <text evidence="1 7">Cofactor biosynthesis; (R)-pantothenate biosynthesis; (R)-pantoate from 3-methyl-2-oxobutanoate: step 1/2.</text>
</comment>
<protein>
    <recommendedName>
        <fullName evidence="7">3-methyl-2-oxobutanoate hydroxymethyltransferase</fullName>
        <ecNumber evidence="7">2.1.2.11</ecNumber>
    </recommendedName>
    <alternativeName>
        <fullName evidence="7">Ketopantoate hydroxymethyltransferase</fullName>
        <shortName evidence="7">KPHMT</shortName>
    </alternativeName>
</protein>
<dbReference type="GO" id="GO:0005737">
    <property type="term" value="C:cytoplasm"/>
    <property type="evidence" value="ECO:0007669"/>
    <property type="project" value="UniProtKB-SubCell"/>
</dbReference>
<dbReference type="HAMAP" id="MF_00156">
    <property type="entry name" value="PanB"/>
    <property type="match status" value="1"/>
</dbReference>
<accession>A0A6L5X8A9</accession>
<dbReference type="NCBIfam" id="NF001452">
    <property type="entry name" value="PRK00311.1"/>
    <property type="match status" value="1"/>
</dbReference>
<dbReference type="Gene3D" id="3.20.20.60">
    <property type="entry name" value="Phosphoenolpyruvate-binding domains"/>
    <property type="match status" value="1"/>
</dbReference>
<dbReference type="EC" id="2.1.2.11" evidence="7"/>
<evidence type="ECO:0000256" key="2">
    <source>
        <dbReference type="ARBA" id="ARBA00008676"/>
    </source>
</evidence>
<dbReference type="GO" id="GO:0015940">
    <property type="term" value="P:pantothenate biosynthetic process"/>
    <property type="evidence" value="ECO:0007669"/>
    <property type="project" value="UniProtKB-UniRule"/>
</dbReference>
<dbReference type="EMBL" id="VULT01000002">
    <property type="protein sequence ID" value="MSS16501.1"/>
    <property type="molecule type" value="Genomic_DNA"/>
</dbReference>
<dbReference type="GO" id="GO:0000287">
    <property type="term" value="F:magnesium ion binding"/>
    <property type="evidence" value="ECO:0007669"/>
    <property type="project" value="TreeGrafter"/>
</dbReference>
<dbReference type="NCBIfam" id="TIGR00222">
    <property type="entry name" value="panB"/>
    <property type="match status" value="1"/>
</dbReference>
<evidence type="ECO:0000256" key="1">
    <source>
        <dbReference type="ARBA" id="ARBA00005033"/>
    </source>
</evidence>
<comment type="subcellular location">
    <subcellularLocation>
        <location evidence="7">Cytoplasm</location>
    </subcellularLocation>
</comment>
<feature type="binding site" evidence="7 10">
    <location>
        <position position="91"/>
    </location>
    <ligand>
        <name>Mg(2+)</name>
        <dbReference type="ChEBI" id="CHEBI:18420"/>
    </ligand>
</feature>
<evidence type="ECO:0000256" key="5">
    <source>
        <dbReference type="ARBA" id="ARBA00022679"/>
    </source>
</evidence>
<dbReference type="InterPro" id="IPR015813">
    <property type="entry name" value="Pyrv/PenolPyrv_kinase-like_dom"/>
</dbReference>
<feature type="binding site" evidence="7 10">
    <location>
        <position position="123"/>
    </location>
    <ligand>
        <name>Mg(2+)</name>
        <dbReference type="ChEBI" id="CHEBI:18420"/>
    </ligand>
</feature>
<dbReference type="RefSeq" id="WP_154326930.1">
    <property type="nucleotide sequence ID" value="NZ_CP045696.1"/>
</dbReference>
<evidence type="ECO:0000313" key="12">
    <source>
        <dbReference type="Proteomes" id="UP000483362"/>
    </source>
</evidence>